<gene>
    <name evidence="4" type="ORF">RJ639_001136</name>
</gene>
<dbReference type="PANTHER" id="PTHR11054:SF22">
    <property type="entry name" value="6-PHOSPHOGLUCONOLACTONASE 3, CHLOROPLASTIC"/>
    <property type="match status" value="1"/>
</dbReference>
<dbReference type="Proteomes" id="UP001188597">
    <property type="component" value="Unassembled WGS sequence"/>
</dbReference>
<dbReference type="GO" id="GO:0005975">
    <property type="term" value="P:carbohydrate metabolic process"/>
    <property type="evidence" value="ECO:0007669"/>
    <property type="project" value="InterPro"/>
</dbReference>
<evidence type="ECO:0000259" key="3">
    <source>
        <dbReference type="Pfam" id="PF01182"/>
    </source>
</evidence>
<dbReference type="InterPro" id="IPR005900">
    <property type="entry name" value="6-phosphogluconolactonase_DevB"/>
</dbReference>
<feature type="domain" description="Glucosamine/galactosamine-6-phosphate isomerase" evidence="3">
    <location>
        <begin position="299"/>
        <end position="460"/>
    </location>
</feature>
<sequence length="634" mass="70058">MTASSYSFAATLCSLTPRSRSLRQSSPPPNLRLTLRPAAQSPVLRSIQPIACPNCNKHTHRIKAAAAEMATEKGKGNVQVYDTEEDLSVSLAKYTAELSEKYAKERGAFTVWSKWHVFWVDERVVPKDHPDSNYLLTYDGLLSKVPILPGNVYAINDALSAKAAADDYETRVKHLVKNKIIDLSEANGFPKFDLMLLGMGPDGHVASLFPGHPRLEENKQWVTYVDDSPKPPPQRITFTFPVINSSANIALVVAGSGKAHPVHVALGDGQSPDVLPVQMVSPEGELTWFLDKQAASKLVVPLDDPDSNYKLAYDGFLSKVPIPPEQIYAINDKLTPEAAADDYEERLKQSVQQGILRKSLVTGFAQFDLMLLGMGPEGHVASLFCWHFQRFEKERWVTFIKDSPKPPSERITFTFPLINSALFIAMVVTGEDAADAVKVALSRPHHNYMPLPVEMVSPEVMLTWFLDGPAAHKVPIPTEQIFAINDVLTPEGAADDYEARLKQLVQLGGLSESKISGFAQFDLMLLGMGPEGHVASLFCWHFQRFEKERWVTFITESPKPPSERITFTFPLINSATNIAMVVTGEDAADAVKVALGGPHHNYMPLPVEMVSPEGMLTWFLDNGAAYKANIHDNT</sequence>
<dbReference type="InterPro" id="IPR037171">
    <property type="entry name" value="NagB/RpiA_transferase-like"/>
</dbReference>
<evidence type="ECO:0000313" key="5">
    <source>
        <dbReference type="Proteomes" id="UP001188597"/>
    </source>
</evidence>
<dbReference type="GO" id="GO:0017057">
    <property type="term" value="F:6-phosphogluconolactonase activity"/>
    <property type="evidence" value="ECO:0007669"/>
    <property type="project" value="InterPro"/>
</dbReference>
<evidence type="ECO:0000256" key="2">
    <source>
        <dbReference type="ARBA" id="ARBA00010662"/>
    </source>
</evidence>
<dbReference type="Pfam" id="PF01182">
    <property type="entry name" value="Glucosamine_iso"/>
    <property type="match status" value="3"/>
</dbReference>
<feature type="non-terminal residue" evidence="4">
    <location>
        <position position="634"/>
    </location>
</feature>
<dbReference type="PANTHER" id="PTHR11054">
    <property type="entry name" value="6-PHOSPHOGLUCONOLACTONASE"/>
    <property type="match status" value="1"/>
</dbReference>
<reference evidence="4" key="1">
    <citation type="submission" date="2022-12" db="EMBL/GenBank/DDBJ databases">
        <title>Draft genome assemblies for two species of Escallonia (Escalloniales).</title>
        <authorList>
            <person name="Chanderbali A."/>
            <person name="Dervinis C."/>
            <person name="Anghel I."/>
            <person name="Soltis D."/>
            <person name="Soltis P."/>
            <person name="Zapata F."/>
        </authorList>
    </citation>
    <scope>NUCLEOTIDE SEQUENCE</scope>
    <source>
        <strain evidence="4">UCBG64.0493</strain>
        <tissue evidence="4">Leaf</tissue>
    </source>
</reference>
<comment type="pathway">
    <text evidence="1">Carbohydrate degradation; pentose phosphate pathway.</text>
</comment>
<accession>A0AA88XHJ9</accession>
<evidence type="ECO:0000256" key="1">
    <source>
        <dbReference type="ARBA" id="ARBA00004959"/>
    </source>
</evidence>
<name>A0AA88XHJ9_9ASTE</name>
<dbReference type="GO" id="GO:0006098">
    <property type="term" value="P:pentose-phosphate shunt"/>
    <property type="evidence" value="ECO:0007669"/>
    <property type="project" value="InterPro"/>
</dbReference>
<evidence type="ECO:0000313" key="4">
    <source>
        <dbReference type="EMBL" id="KAK3042863.1"/>
    </source>
</evidence>
<keyword evidence="5" id="KW-1185">Reference proteome</keyword>
<comment type="caution">
    <text evidence="4">The sequence shown here is derived from an EMBL/GenBank/DDBJ whole genome shotgun (WGS) entry which is preliminary data.</text>
</comment>
<dbReference type="InterPro" id="IPR039104">
    <property type="entry name" value="6PGL"/>
</dbReference>
<feature type="domain" description="Glucosamine/galactosamine-6-phosphate isomerase" evidence="3">
    <location>
        <begin position="99"/>
        <end position="288"/>
    </location>
</feature>
<dbReference type="InterPro" id="IPR006148">
    <property type="entry name" value="Glc/Gal-6P_isomerase"/>
</dbReference>
<feature type="domain" description="Glucosamine/galactosamine-6-phosphate isomerase" evidence="3">
    <location>
        <begin position="472"/>
        <end position="618"/>
    </location>
</feature>
<dbReference type="Gene3D" id="3.40.50.1360">
    <property type="match status" value="3"/>
</dbReference>
<protein>
    <recommendedName>
        <fullName evidence="3">Glucosamine/galactosamine-6-phosphate isomerase domain-containing protein</fullName>
    </recommendedName>
</protein>
<proteinExistence type="inferred from homology"/>
<comment type="similarity">
    <text evidence="2">Belongs to the glucosamine/galactosamine-6-phosphate isomerase family. 6-phosphogluconolactonase subfamily.</text>
</comment>
<dbReference type="EMBL" id="JAVXUP010000015">
    <property type="protein sequence ID" value="KAK3042863.1"/>
    <property type="molecule type" value="Genomic_DNA"/>
</dbReference>
<dbReference type="SUPFAM" id="SSF100950">
    <property type="entry name" value="NagB/RpiA/CoA transferase-like"/>
    <property type="match status" value="3"/>
</dbReference>
<dbReference type="CDD" id="cd01400">
    <property type="entry name" value="6PGL"/>
    <property type="match status" value="2"/>
</dbReference>
<organism evidence="4 5">
    <name type="scientific">Escallonia herrerae</name>
    <dbReference type="NCBI Taxonomy" id="1293975"/>
    <lineage>
        <taxon>Eukaryota</taxon>
        <taxon>Viridiplantae</taxon>
        <taxon>Streptophyta</taxon>
        <taxon>Embryophyta</taxon>
        <taxon>Tracheophyta</taxon>
        <taxon>Spermatophyta</taxon>
        <taxon>Magnoliopsida</taxon>
        <taxon>eudicotyledons</taxon>
        <taxon>Gunneridae</taxon>
        <taxon>Pentapetalae</taxon>
        <taxon>asterids</taxon>
        <taxon>campanulids</taxon>
        <taxon>Escalloniales</taxon>
        <taxon>Escalloniaceae</taxon>
        <taxon>Escallonia</taxon>
    </lineage>
</organism>
<dbReference type="AlphaFoldDB" id="A0AA88XHJ9"/>
<dbReference type="NCBIfam" id="TIGR01198">
    <property type="entry name" value="pgl"/>
    <property type="match status" value="2"/>
</dbReference>